<evidence type="ECO:0000256" key="3">
    <source>
        <dbReference type="ARBA" id="ARBA00022840"/>
    </source>
</evidence>
<evidence type="ECO:0000256" key="2">
    <source>
        <dbReference type="ARBA" id="ARBA00022741"/>
    </source>
</evidence>
<dbReference type="PANTHER" id="PTHR45832:SF22">
    <property type="entry name" value="SERINE_THREONINE-PROTEIN KINASE SAMKA-RELATED"/>
    <property type="match status" value="1"/>
</dbReference>
<dbReference type="InterPro" id="IPR051931">
    <property type="entry name" value="PAK3-like"/>
</dbReference>
<evidence type="ECO:0000256" key="4">
    <source>
        <dbReference type="PROSITE-ProRule" id="PRU10141"/>
    </source>
</evidence>
<reference evidence="7 8" key="1">
    <citation type="submission" date="2022-10" db="EMBL/GenBank/DDBJ databases">
        <title>Comparative genomic analysis of Cohnella hashimotonis sp. nov., isolated from the International Space Station.</title>
        <authorList>
            <person name="Simpson A."/>
            <person name="Venkateswaran K."/>
        </authorList>
    </citation>
    <scope>NUCLEOTIDE SEQUENCE [LARGE SCALE GENOMIC DNA]</scope>
    <source>
        <strain evidence="7 8">DSM 18997</strain>
    </source>
</reference>
<proteinExistence type="inferred from homology"/>
<evidence type="ECO:0000256" key="1">
    <source>
        <dbReference type="ARBA" id="ARBA00008874"/>
    </source>
</evidence>
<dbReference type="Gene3D" id="1.10.510.10">
    <property type="entry name" value="Transferase(Phosphotransferase) domain 1"/>
    <property type="match status" value="1"/>
</dbReference>
<sequence>MTTSSDARVPAGTVLRGKWNGRSYRLERMLGVGANGQVYMAVSGLRTYALKIGMQLEDLQAEANVLASLDQRERRRPPFLLDVDDAEWQGRVLPFYVMQYVPGVPVKTYLAEHGGAWYGVVGYRLLNRLAELHAAGWAFGDVKSDNILVTDYGRVSLVDYGGMTAMGRSVRQFTEVYDRGYWSAGSRTADPSYDVFSVAVLWIHALDGKRLLHMTKMLLPQNRHPRELMALVRSHAELKKMESWMELALYGKFKDAREASEHWRARMRAAAEEAVHVSRGKVPGWMAGLFAASLLLCVSAAAIWLLQ</sequence>
<dbReference type="InterPro" id="IPR011009">
    <property type="entry name" value="Kinase-like_dom_sf"/>
</dbReference>
<evidence type="ECO:0000256" key="5">
    <source>
        <dbReference type="SAM" id="Phobius"/>
    </source>
</evidence>
<keyword evidence="7" id="KW-0723">Serine/threonine-protein kinase</keyword>
<dbReference type="EMBL" id="JAPDHZ010000008">
    <property type="protein sequence ID" value="MDG0795322.1"/>
    <property type="molecule type" value="Genomic_DNA"/>
</dbReference>
<evidence type="ECO:0000259" key="6">
    <source>
        <dbReference type="PROSITE" id="PS50011"/>
    </source>
</evidence>
<dbReference type="AlphaFoldDB" id="A0A9X4QR73"/>
<dbReference type="InterPro" id="IPR017441">
    <property type="entry name" value="Protein_kinase_ATP_BS"/>
</dbReference>
<keyword evidence="5" id="KW-1133">Transmembrane helix</keyword>
<feature type="binding site" evidence="4">
    <location>
        <position position="51"/>
    </location>
    <ligand>
        <name>ATP</name>
        <dbReference type="ChEBI" id="CHEBI:30616"/>
    </ligand>
</feature>
<dbReference type="PROSITE" id="PS00107">
    <property type="entry name" value="PROTEIN_KINASE_ATP"/>
    <property type="match status" value="1"/>
</dbReference>
<dbReference type="RefSeq" id="WP_277568991.1">
    <property type="nucleotide sequence ID" value="NZ_JAPDHZ010000008.1"/>
</dbReference>
<dbReference type="PROSITE" id="PS50011">
    <property type="entry name" value="PROTEIN_KINASE_DOM"/>
    <property type="match status" value="1"/>
</dbReference>
<evidence type="ECO:0000313" key="7">
    <source>
        <dbReference type="EMBL" id="MDG0795322.1"/>
    </source>
</evidence>
<dbReference type="Gene3D" id="3.30.200.20">
    <property type="entry name" value="Phosphorylase Kinase, domain 1"/>
    <property type="match status" value="1"/>
</dbReference>
<keyword evidence="5" id="KW-0472">Membrane</keyword>
<comment type="similarity">
    <text evidence="1">Belongs to the protein kinase superfamily. STE Ser/Thr protein kinase family. STE20 subfamily.</text>
</comment>
<organism evidence="7 8">
    <name type="scientific">Cohnella ginsengisoli</name>
    <dbReference type="NCBI Taxonomy" id="425004"/>
    <lineage>
        <taxon>Bacteria</taxon>
        <taxon>Bacillati</taxon>
        <taxon>Bacillota</taxon>
        <taxon>Bacilli</taxon>
        <taxon>Bacillales</taxon>
        <taxon>Paenibacillaceae</taxon>
        <taxon>Cohnella</taxon>
    </lineage>
</organism>
<protein>
    <submittedName>
        <fullName evidence="7">Serine/threonine protein kinase</fullName>
    </submittedName>
</protein>
<keyword evidence="7" id="KW-0808">Transferase</keyword>
<dbReference type="PANTHER" id="PTHR45832">
    <property type="entry name" value="SERINE/THREONINE-PROTEIN KINASE SAMKA-RELATED-RELATED"/>
    <property type="match status" value="1"/>
</dbReference>
<comment type="caution">
    <text evidence="7">The sequence shown here is derived from an EMBL/GenBank/DDBJ whole genome shotgun (WGS) entry which is preliminary data.</text>
</comment>
<evidence type="ECO:0000313" key="8">
    <source>
        <dbReference type="Proteomes" id="UP001153387"/>
    </source>
</evidence>
<accession>A0A9X4QR73</accession>
<dbReference type="Pfam" id="PF00069">
    <property type="entry name" value="Pkinase"/>
    <property type="match status" value="1"/>
</dbReference>
<feature type="transmembrane region" description="Helical" evidence="5">
    <location>
        <begin position="285"/>
        <end position="306"/>
    </location>
</feature>
<gene>
    <name evidence="7" type="ORF">OMP38_34235</name>
</gene>
<keyword evidence="3 4" id="KW-0067">ATP-binding</keyword>
<dbReference type="GO" id="GO:0005524">
    <property type="term" value="F:ATP binding"/>
    <property type="evidence" value="ECO:0007669"/>
    <property type="project" value="UniProtKB-UniRule"/>
</dbReference>
<keyword evidence="7" id="KW-0418">Kinase</keyword>
<dbReference type="SUPFAM" id="SSF56112">
    <property type="entry name" value="Protein kinase-like (PK-like)"/>
    <property type="match status" value="1"/>
</dbReference>
<name>A0A9X4QR73_9BACL</name>
<dbReference type="GO" id="GO:0004674">
    <property type="term" value="F:protein serine/threonine kinase activity"/>
    <property type="evidence" value="ECO:0007669"/>
    <property type="project" value="UniProtKB-KW"/>
</dbReference>
<dbReference type="Proteomes" id="UP001153387">
    <property type="component" value="Unassembled WGS sequence"/>
</dbReference>
<dbReference type="InterPro" id="IPR000719">
    <property type="entry name" value="Prot_kinase_dom"/>
</dbReference>
<keyword evidence="8" id="KW-1185">Reference proteome</keyword>
<feature type="domain" description="Protein kinase" evidence="6">
    <location>
        <begin position="24"/>
        <end position="307"/>
    </location>
</feature>
<dbReference type="SMART" id="SM00220">
    <property type="entry name" value="S_TKc"/>
    <property type="match status" value="1"/>
</dbReference>
<keyword evidence="2 4" id="KW-0547">Nucleotide-binding</keyword>
<keyword evidence="5" id="KW-0812">Transmembrane</keyword>